<reference evidence="2" key="1">
    <citation type="journal article" date="2014" name="Int. J. Syst. Evol. Microbiol.">
        <title>Complete genome sequence of Corynebacterium casei LMG S-19264T (=DSM 44701T), isolated from a smear-ripened cheese.</title>
        <authorList>
            <consortium name="US DOE Joint Genome Institute (JGI-PGF)"/>
            <person name="Walter F."/>
            <person name="Albersmeier A."/>
            <person name="Kalinowski J."/>
            <person name="Ruckert C."/>
        </authorList>
    </citation>
    <scope>NUCLEOTIDE SEQUENCE</scope>
    <source>
        <strain evidence="2">CGMCC 4.7430</strain>
    </source>
</reference>
<name>A0A918A184_9ACTN</name>
<dbReference type="Proteomes" id="UP000660745">
    <property type="component" value="Unassembled WGS sequence"/>
</dbReference>
<keyword evidence="1" id="KW-0812">Transmembrane</keyword>
<comment type="caution">
    <text evidence="2">The sequence shown here is derived from an EMBL/GenBank/DDBJ whole genome shotgun (WGS) entry which is preliminary data.</text>
</comment>
<evidence type="ECO:0000313" key="2">
    <source>
        <dbReference type="EMBL" id="GGP03588.1"/>
    </source>
</evidence>
<dbReference type="NCBIfam" id="TIGR03382">
    <property type="entry name" value="GC_trans_RRR"/>
    <property type="match status" value="1"/>
</dbReference>
<dbReference type="EMBL" id="BMNK01000002">
    <property type="protein sequence ID" value="GGP03588.1"/>
    <property type="molecule type" value="Genomic_DNA"/>
</dbReference>
<proteinExistence type="predicted"/>
<dbReference type="AlphaFoldDB" id="A0A918A184"/>
<organism evidence="2 3">
    <name type="scientific">Nonomuraea glycinis</name>
    <dbReference type="NCBI Taxonomy" id="2047744"/>
    <lineage>
        <taxon>Bacteria</taxon>
        <taxon>Bacillati</taxon>
        <taxon>Actinomycetota</taxon>
        <taxon>Actinomycetes</taxon>
        <taxon>Streptosporangiales</taxon>
        <taxon>Streptosporangiaceae</taxon>
        <taxon>Nonomuraea</taxon>
    </lineage>
</organism>
<evidence type="ECO:0000256" key="1">
    <source>
        <dbReference type="SAM" id="Phobius"/>
    </source>
</evidence>
<keyword evidence="1" id="KW-1133">Transmembrane helix</keyword>
<dbReference type="InterPro" id="IPR045777">
    <property type="entry name" value="DUF6203"/>
</dbReference>
<accession>A0A918A184</accession>
<feature type="transmembrane region" description="Helical" evidence="1">
    <location>
        <begin position="20"/>
        <end position="39"/>
    </location>
</feature>
<sequence length="59" mass="6860">MLAVLRGRGLVMKKFFKFLVARRLARTPIGLAVLGLAWLQRRRRMQRAQPEKAGSARRR</sequence>
<keyword evidence="1" id="KW-0472">Membrane</keyword>
<dbReference type="Pfam" id="PF19706">
    <property type="entry name" value="DUF6203"/>
    <property type="match status" value="1"/>
</dbReference>
<keyword evidence="3" id="KW-1185">Reference proteome</keyword>
<evidence type="ECO:0000313" key="3">
    <source>
        <dbReference type="Proteomes" id="UP000660745"/>
    </source>
</evidence>
<reference evidence="2" key="2">
    <citation type="submission" date="2020-09" db="EMBL/GenBank/DDBJ databases">
        <authorList>
            <person name="Sun Q."/>
            <person name="Zhou Y."/>
        </authorList>
    </citation>
    <scope>NUCLEOTIDE SEQUENCE</scope>
    <source>
        <strain evidence="2">CGMCC 4.7430</strain>
    </source>
</reference>
<protein>
    <submittedName>
        <fullName evidence="2">Uncharacterized protein</fullName>
    </submittedName>
</protein>
<gene>
    <name evidence="2" type="ORF">GCM10012278_15410</name>
</gene>
<dbReference type="InterPro" id="IPR017756">
    <property type="entry name" value="TM_Gly-Cys-Arg_CS"/>
</dbReference>